<dbReference type="InterPro" id="IPR050281">
    <property type="entry name" value="Flavin_monoamine_oxidase"/>
</dbReference>
<evidence type="ECO:0000313" key="3">
    <source>
        <dbReference type="Proteomes" id="UP001576774"/>
    </source>
</evidence>
<dbReference type="RefSeq" id="WP_413269395.1">
    <property type="nucleotide sequence ID" value="NZ_JBHFNQ010000045.1"/>
</dbReference>
<dbReference type="Gene3D" id="3.50.50.60">
    <property type="entry name" value="FAD/NAD(P)-binding domain"/>
    <property type="match status" value="1"/>
</dbReference>
<evidence type="ECO:0000259" key="1">
    <source>
        <dbReference type="Pfam" id="PF01593"/>
    </source>
</evidence>
<reference evidence="2 3" key="1">
    <citation type="submission" date="2024-09" db="EMBL/GenBank/DDBJ databases">
        <title>Floridaenema gen nov. (Aerosakkonemataceae, Aerosakkonematales ord. nov., Cyanobacteria) from benthic tropical and subtropical fresh waters, with the description of four new species.</title>
        <authorList>
            <person name="Moretto J.A."/>
            <person name="Berthold D.E."/>
            <person name="Lefler F.W."/>
            <person name="Huang I.-S."/>
            <person name="Laughinghouse H. IV."/>
        </authorList>
    </citation>
    <scope>NUCLEOTIDE SEQUENCE [LARGE SCALE GENOMIC DNA]</scope>
    <source>
        <strain evidence="2 3">BLCC-F46</strain>
    </source>
</reference>
<dbReference type="Proteomes" id="UP001576774">
    <property type="component" value="Unassembled WGS sequence"/>
</dbReference>
<protein>
    <submittedName>
        <fullName evidence="2">Flavin monoamine oxidase family protein</fullName>
    </submittedName>
</protein>
<dbReference type="Gene3D" id="1.20.1440.240">
    <property type="match status" value="1"/>
</dbReference>
<keyword evidence="3" id="KW-1185">Reference proteome</keyword>
<dbReference type="Pfam" id="PF01593">
    <property type="entry name" value="Amino_oxidase"/>
    <property type="match status" value="1"/>
</dbReference>
<name>A0ABV4X0F5_9CYAN</name>
<dbReference type="SUPFAM" id="SSF51905">
    <property type="entry name" value="FAD/NAD(P)-binding domain"/>
    <property type="match status" value="1"/>
</dbReference>
<gene>
    <name evidence="2" type="ORF">ACE1CC_05135</name>
</gene>
<accession>A0ABV4X0F5</accession>
<dbReference type="Gene3D" id="3.90.660.10">
    <property type="match status" value="1"/>
</dbReference>
<dbReference type="SUPFAM" id="SSF54373">
    <property type="entry name" value="FAD-linked reductases, C-terminal domain"/>
    <property type="match status" value="1"/>
</dbReference>
<dbReference type="PANTHER" id="PTHR10742:SF342">
    <property type="entry name" value="AMINE OXIDASE"/>
    <property type="match status" value="1"/>
</dbReference>
<evidence type="ECO:0000313" key="2">
    <source>
        <dbReference type="EMBL" id="MFB2876256.1"/>
    </source>
</evidence>
<dbReference type="InterPro" id="IPR036188">
    <property type="entry name" value="FAD/NAD-bd_sf"/>
</dbReference>
<comment type="caution">
    <text evidence="2">The sequence shown here is derived from an EMBL/GenBank/DDBJ whole genome shotgun (WGS) entry which is preliminary data.</text>
</comment>
<organism evidence="2 3">
    <name type="scientific">Floridaenema aerugineum BLCC-F46</name>
    <dbReference type="NCBI Taxonomy" id="3153654"/>
    <lineage>
        <taxon>Bacteria</taxon>
        <taxon>Bacillati</taxon>
        <taxon>Cyanobacteriota</taxon>
        <taxon>Cyanophyceae</taxon>
        <taxon>Oscillatoriophycideae</taxon>
        <taxon>Aerosakkonematales</taxon>
        <taxon>Aerosakkonemataceae</taxon>
        <taxon>Floridanema</taxon>
        <taxon>Floridanema aerugineum</taxon>
    </lineage>
</organism>
<proteinExistence type="predicted"/>
<dbReference type="PANTHER" id="PTHR10742">
    <property type="entry name" value="FLAVIN MONOAMINE OXIDASE"/>
    <property type="match status" value="1"/>
</dbReference>
<dbReference type="InterPro" id="IPR002937">
    <property type="entry name" value="Amino_oxidase"/>
</dbReference>
<sequence length="494" mass="55769">MGLKTLLIDKIDKIPTTSKNLHVVIVGAGIAGLCAAYELEKRGHTITILEADPNHIGGRVRTLRFDNGLYGELGAMRIPQKHELTLHYVNKFGLPLRKFVDRNPDAYYYIRGHKERRKNATKLNQYFKLTGWEKTATPNDLWQKAIGEILSALSTKEQADLFALGKTTQDIDRLSMHQLCERAGLSQEAIAFLAITQGIETLMPNAATEHLREAIQELFSNQFYEIVGGFDLFPTAFVKRLRSKPVLGCEVVRLEQDPINKCASAIYRYKGKLKKAEGDFVLCTLPFSVLNRLEINPAFSALKQRAIQELKYQPATKILAITKKRFWEIDDKIFGGGTFTDLPTGMTYYPSDNAQAKNPLVSHSPSVMLASYTWGEVALQLDQLDPEKQKNCVIKNLSHLHPQITQLDMLQKITNWSWNNHEWSKGAFAFYLPSQHSDLYEAIIAPEGRIYFAGEHASLKHSWMQGALESALQAVQEMLILARSVNDCQGIYTL</sequence>
<dbReference type="EMBL" id="JBHFNQ010000045">
    <property type="protein sequence ID" value="MFB2876256.1"/>
    <property type="molecule type" value="Genomic_DNA"/>
</dbReference>
<feature type="domain" description="Amine oxidase" evidence="1">
    <location>
        <begin position="30"/>
        <end position="479"/>
    </location>
</feature>